<dbReference type="EMBL" id="SNYW01000006">
    <property type="protein sequence ID" value="TDQ84260.1"/>
    <property type="molecule type" value="Genomic_DNA"/>
</dbReference>
<comment type="caution">
    <text evidence="2">The sequence shown here is derived from an EMBL/GenBank/DDBJ whole genome shotgun (WGS) entry which is preliminary data.</text>
</comment>
<dbReference type="PROSITE" id="PS51257">
    <property type="entry name" value="PROKAR_LIPOPROTEIN"/>
    <property type="match status" value="1"/>
</dbReference>
<keyword evidence="3" id="KW-1185">Reference proteome</keyword>
<evidence type="ECO:0000313" key="3">
    <source>
        <dbReference type="Proteomes" id="UP000295783"/>
    </source>
</evidence>
<accession>A0A4R6WVP9</accession>
<gene>
    <name evidence="2" type="ORF">A8950_0808</name>
</gene>
<evidence type="ECO:0000313" key="2">
    <source>
        <dbReference type="EMBL" id="TDQ84260.1"/>
    </source>
</evidence>
<dbReference type="RefSeq" id="WP_133612299.1">
    <property type="nucleotide sequence ID" value="NZ_SNYW01000006.1"/>
</dbReference>
<organism evidence="2 3">
    <name type="scientific">Dongia mobilis</name>
    <dbReference type="NCBI Taxonomy" id="578943"/>
    <lineage>
        <taxon>Bacteria</taxon>
        <taxon>Pseudomonadati</taxon>
        <taxon>Pseudomonadota</taxon>
        <taxon>Alphaproteobacteria</taxon>
        <taxon>Rhodospirillales</taxon>
        <taxon>Dongiaceae</taxon>
        <taxon>Dongia</taxon>
    </lineage>
</organism>
<name>A0A4R6WVP9_9PROT</name>
<sequence length="447" mass="46188">MTCRSLVTPGAVLGACTFLLPLPGLAADLAASEMDAICGDRAGCQIIAVSDAGRGATGADQRVAEIVLALDPAMVEQGEVGCRSTEAALAGGDPDGGREFWLLAGDAAPVQILSLCNDGYGASGVGEDLVEIGDNIVTHSQYGGSAWRWQVSKTIRLDPLAVLREESCSYHNVAPGSGRLTLVDHTTLSAREYGWVVAGRAEDDLPMGCPEAPADATLPLPPQPAGETLAGYAVPAPFAADASQMPEGTTLGSCGLSLATDGARGFLIHGAAAAPERAAELRVIAETENALLIQVRDPLASDNAGATSWVGQPHVEIWTAQEGAGDGATEHVQIGITLDGLVHEGKGKLAQPPAVTSWPALDELGREVTVLRVVWADPYGFLAGLGVVYSQAEGGRQKRLVANAPIRKNTPLFLPGVWSHYPDDSGIPNGGCAFTGEPPRLDLDSTP</sequence>
<dbReference type="OrthoDB" id="5504404at2"/>
<dbReference type="AlphaFoldDB" id="A0A4R6WVP9"/>
<reference evidence="2 3" key="1">
    <citation type="submission" date="2019-03" db="EMBL/GenBank/DDBJ databases">
        <title>Genomic Encyclopedia of Type Strains, Phase III (KMG-III): the genomes of soil and plant-associated and newly described type strains.</title>
        <authorList>
            <person name="Whitman W."/>
        </authorList>
    </citation>
    <scope>NUCLEOTIDE SEQUENCE [LARGE SCALE GENOMIC DNA]</scope>
    <source>
        <strain evidence="2 3">CGMCC 1.7660</strain>
    </source>
</reference>
<feature type="signal peptide" evidence="1">
    <location>
        <begin position="1"/>
        <end position="26"/>
    </location>
</feature>
<proteinExistence type="predicted"/>
<keyword evidence="1" id="KW-0732">Signal</keyword>
<evidence type="ECO:0000256" key="1">
    <source>
        <dbReference type="SAM" id="SignalP"/>
    </source>
</evidence>
<protein>
    <submittedName>
        <fullName evidence="2">Uncharacterized protein</fullName>
    </submittedName>
</protein>
<feature type="chain" id="PRO_5020430332" evidence="1">
    <location>
        <begin position="27"/>
        <end position="447"/>
    </location>
</feature>
<dbReference type="Proteomes" id="UP000295783">
    <property type="component" value="Unassembled WGS sequence"/>
</dbReference>